<dbReference type="Proteomes" id="UP000682733">
    <property type="component" value="Unassembled WGS sequence"/>
</dbReference>
<evidence type="ECO:0000313" key="1">
    <source>
        <dbReference type="EMBL" id="CAF1413946.1"/>
    </source>
</evidence>
<dbReference type="EMBL" id="CAJNOK010027085">
    <property type="protein sequence ID" value="CAF1413946.1"/>
    <property type="molecule type" value="Genomic_DNA"/>
</dbReference>
<proteinExistence type="predicted"/>
<evidence type="ECO:0000313" key="2">
    <source>
        <dbReference type="EMBL" id="CAF4216872.1"/>
    </source>
</evidence>
<dbReference type="AlphaFoldDB" id="A0A8S2SAZ1"/>
<protein>
    <submittedName>
        <fullName evidence="2">Uncharacterized protein</fullName>
    </submittedName>
</protein>
<sequence length="76" mass="8543">MTATGAYRFQYASVWDYRFNHIPLPRVDDEMGYSYVLGQFDVIPASRRGGWALEQGLMYGAPFDAAVGITDSTRNT</sequence>
<gene>
    <name evidence="1" type="ORF">OVA965_LOCUS33464</name>
    <name evidence="2" type="ORF">TMI583_LOCUS34349</name>
</gene>
<evidence type="ECO:0000313" key="3">
    <source>
        <dbReference type="Proteomes" id="UP000682733"/>
    </source>
</evidence>
<accession>A0A8S2SAZ1</accession>
<dbReference type="EMBL" id="CAJOBA010048825">
    <property type="protein sequence ID" value="CAF4216872.1"/>
    <property type="molecule type" value="Genomic_DNA"/>
</dbReference>
<comment type="caution">
    <text evidence="2">The sequence shown here is derived from an EMBL/GenBank/DDBJ whole genome shotgun (WGS) entry which is preliminary data.</text>
</comment>
<reference evidence="2" key="1">
    <citation type="submission" date="2021-02" db="EMBL/GenBank/DDBJ databases">
        <authorList>
            <person name="Nowell W R."/>
        </authorList>
    </citation>
    <scope>NUCLEOTIDE SEQUENCE</scope>
</reference>
<organism evidence="2 3">
    <name type="scientific">Didymodactylos carnosus</name>
    <dbReference type="NCBI Taxonomy" id="1234261"/>
    <lineage>
        <taxon>Eukaryota</taxon>
        <taxon>Metazoa</taxon>
        <taxon>Spiralia</taxon>
        <taxon>Gnathifera</taxon>
        <taxon>Rotifera</taxon>
        <taxon>Eurotatoria</taxon>
        <taxon>Bdelloidea</taxon>
        <taxon>Philodinida</taxon>
        <taxon>Philodinidae</taxon>
        <taxon>Didymodactylos</taxon>
    </lineage>
</organism>
<name>A0A8S2SAZ1_9BILA</name>
<dbReference type="Proteomes" id="UP000677228">
    <property type="component" value="Unassembled WGS sequence"/>
</dbReference>